<gene>
    <name evidence="2" type="ORF">EZS28_021965</name>
</gene>
<dbReference type="EMBL" id="SNRW01006745">
    <property type="protein sequence ID" value="KAA6382510.1"/>
    <property type="molecule type" value="Genomic_DNA"/>
</dbReference>
<protein>
    <recommendedName>
        <fullName evidence="1">HNH nuclease domain-containing protein</fullName>
    </recommendedName>
</protein>
<dbReference type="OrthoDB" id="447635at2759"/>
<proteinExistence type="predicted"/>
<dbReference type="Proteomes" id="UP000324800">
    <property type="component" value="Unassembled WGS sequence"/>
</dbReference>
<dbReference type="InterPro" id="IPR003615">
    <property type="entry name" value="HNH_nuc"/>
</dbReference>
<dbReference type="AlphaFoldDB" id="A0A5J4VJ48"/>
<organism evidence="2 3">
    <name type="scientific">Streblomastix strix</name>
    <dbReference type="NCBI Taxonomy" id="222440"/>
    <lineage>
        <taxon>Eukaryota</taxon>
        <taxon>Metamonada</taxon>
        <taxon>Preaxostyla</taxon>
        <taxon>Oxymonadida</taxon>
        <taxon>Streblomastigidae</taxon>
        <taxon>Streblomastix</taxon>
    </lineage>
</organism>
<comment type="caution">
    <text evidence="2">The sequence shown here is derived from an EMBL/GenBank/DDBJ whole genome shotgun (WGS) entry which is preliminary data.</text>
</comment>
<evidence type="ECO:0000313" key="2">
    <source>
        <dbReference type="EMBL" id="KAA6382510.1"/>
    </source>
</evidence>
<sequence>MTYLVKESIEERIARVISQKQDYEVITEYPRYRINETTLEVWDTKLDREVKPHSKKNRAGAYIGQQIQLIDKNNKRHEIAFDKIVAEQFIPNKNTKVYHLDNNIENCAVDNLVWVDDFHYTLYNSAKYGRIIAQDKMKNKIVEILSYKSHPLDNYFIDEAYNIWYLNEENYTYMELIEQGKYVIAYDTNKQPWTIRRIADGAINKIYTEKSGYQQVSINGKTMGLHRLVAIQFIPTDDYTKQVDHINHNRSDNSHSNLRWLTRRDNCLNRTKPKRQHITYNYLDILPTDYIELSQYGKHQFEGLYFSPSEDLFYMSNGIQYKELHVNEKMNGALFVYAPDIRGKGYQIHYIRAKKIMDIK</sequence>
<reference evidence="2 3" key="1">
    <citation type="submission" date="2019-03" db="EMBL/GenBank/DDBJ databases">
        <title>Single cell metagenomics reveals metabolic interactions within the superorganism composed of flagellate Streblomastix strix and complex community of Bacteroidetes bacteria on its surface.</title>
        <authorList>
            <person name="Treitli S.C."/>
            <person name="Kolisko M."/>
            <person name="Husnik F."/>
            <person name="Keeling P."/>
            <person name="Hampl V."/>
        </authorList>
    </citation>
    <scope>NUCLEOTIDE SEQUENCE [LARGE SCALE GENOMIC DNA]</scope>
    <source>
        <strain evidence="2">ST1C</strain>
    </source>
</reference>
<feature type="domain" description="HNH nuclease" evidence="1">
    <location>
        <begin position="225"/>
        <end position="266"/>
    </location>
</feature>
<accession>A0A5J4VJ48</accession>
<name>A0A5J4VJ48_9EUKA</name>
<dbReference type="Gene3D" id="3.90.75.20">
    <property type="match status" value="2"/>
</dbReference>
<dbReference type="SUPFAM" id="SSF54060">
    <property type="entry name" value="His-Me finger endonucleases"/>
    <property type="match status" value="1"/>
</dbReference>
<evidence type="ECO:0000313" key="3">
    <source>
        <dbReference type="Proteomes" id="UP000324800"/>
    </source>
</evidence>
<dbReference type="Pfam" id="PF13392">
    <property type="entry name" value="HNH_3"/>
    <property type="match status" value="1"/>
</dbReference>
<evidence type="ECO:0000259" key="1">
    <source>
        <dbReference type="Pfam" id="PF13392"/>
    </source>
</evidence>
<dbReference type="InterPro" id="IPR044925">
    <property type="entry name" value="His-Me_finger_sf"/>
</dbReference>